<gene>
    <name evidence="1" type="ORF">BATDEDRAFT_23657</name>
</gene>
<dbReference type="OrthoDB" id="10490273at2759"/>
<dbReference type="Proteomes" id="UP000007241">
    <property type="component" value="Unassembled WGS sequence"/>
</dbReference>
<dbReference type="InParanoid" id="F4NXY8"/>
<dbReference type="InterPro" id="IPR011333">
    <property type="entry name" value="SKP1/BTB/POZ_sf"/>
</dbReference>
<keyword evidence="2" id="KW-1185">Reference proteome</keyword>
<dbReference type="Gene3D" id="3.30.710.10">
    <property type="entry name" value="Potassium Channel Kv1.1, Chain A"/>
    <property type="match status" value="1"/>
</dbReference>
<dbReference type="GeneID" id="18238273"/>
<dbReference type="HOGENOM" id="CLU_259670_0_0_1"/>
<protein>
    <recommendedName>
        <fullName evidence="3">BTB domain-containing protein</fullName>
    </recommendedName>
</protein>
<accession>F4NXY8</accession>
<evidence type="ECO:0000313" key="2">
    <source>
        <dbReference type="Proteomes" id="UP000007241"/>
    </source>
</evidence>
<evidence type="ECO:0008006" key="3">
    <source>
        <dbReference type="Google" id="ProtNLM"/>
    </source>
</evidence>
<dbReference type="EMBL" id="GL882881">
    <property type="protein sequence ID" value="EGF82227.1"/>
    <property type="molecule type" value="Genomic_DNA"/>
</dbReference>
<sequence>MDTAVTSYQAIKEEGSVGSNCLKRKHSDSKDTIKLELDQLGLLDNSQLAVCLSRYSAAALCSTSQSIRRLLFEKYISNSSKPAHSSAASQILLPIERLLAASVKACRILLRRLTSPTTLLLQPKSNSLEKSKSIVERELQRTLETVVQIGHHLAVLSRFDILPDLLDLIVVVVYDKSGTLLSSDARQCLTCSDATKKLHISSKCSKSKASKSSLPISNSTFPGLSIGKWLYELLDKNALALAVPLSKRTTIILLQLLTVWIQAQLIDASTRTGLISWAISKLKVDPTSLSSNDLLILDPTLKLIYQIARLDLEFEGTRVSQACLDLVVKFYSVLAERQRPLRQMLQHKKTITMISNLLGSVHLRMEASIWKPHPGLFETSKGLLDLARVLCQLLILCGSSFKWDFDDVNHEAANPDAEPILVEPLNVCAFKAIARILTLIGIVAPGYDQQESFQQQIFYYRPSTIQGLADTMHLLFSSTLAFQEESKANRNAVQILPDEFAEAVIRIIFVVRDHSYIDCHKHAKQQILCQKLIRLSSGMAGTDLYSNTFRHVEITLMRQFVYFIGDTIKNSIMGVQDVSENHHKDNTFQLTNIMLIFLTRLLESKPSRIFLMDAGLLPKLIFMPFIKVALTNPSSEQIRVFTGVLSLIGRLAQDSNFRFKMKAGLFGSIETNDDFSTNTSGQFSVLAPPSPDGIVAFMACLAMGSIWLICSKFTLPNTATPRSILEQFGTYSIDFLNENFGHDKSVMAVLCKPDLLAWISSSVLSATGIDCVCSEPKISMVESLLDLIEYTSEKYQLELLDLNVDDNLDPASFINPTPLGSNTLCSAAYFLDALLRSSATLSQIIKQPHLIRRIAQDIMDAMNSKVQDVLQRITRRLLLGPGLVQEMVASSGYSIILETLMNGLGDDHKSYHAKRLLDSMLGSFLSDIEIVEPSISTQAQISLVKMQTQAELDEALGFCIRIWRYAEQVGMANFAGSILRHRARVAVCYLGADRLLRLHQSTSLSTEDDHFSAKEATTFLWDMFLTVFPSPLLSDASADEVADFSESTIHENYDDDNFKSIQLEANKTLIEDKALLESMHVRMRKALDFLGWRYVRRSIQVSDPTMMLPRPELLIEVLSSDHTWIYNGTADTDRAVTMVFENEIGQDIQFDGDILENVSPAFCVMMNGPFSEHIDRRVKIQDTSRQVWMHILEYFQLNSTAGLDEAEFSQMQQSGGNRYDMSGNVAHHSTTDDMIEKFDLVVEMHDCATRYMMVNLQQECTAWFGIACMYAARRHNWTLAVKLHWWIAAHLDLNLEESSDINFDDILRTVCVRALLWSIQNAP</sequence>
<evidence type="ECO:0000313" key="1">
    <source>
        <dbReference type="EMBL" id="EGF82227.1"/>
    </source>
</evidence>
<dbReference type="RefSeq" id="XP_006677342.1">
    <property type="nucleotide sequence ID" value="XM_006677279.1"/>
</dbReference>
<organism evidence="1 2">
    <name type="scientific">Batrachochytrium dendrobatidis (strain JAM81 / FGSC 10211)</name>
    <name type="common">Frog chytrid fungus</name>
    <dbReference type="NCBI Taxonomy" id="684364"/>
    <lineage>
        <taxon>Eukaryota</taxon>
        <taxon>Fungi</taxon>
        <taxon>Fungi incertae sedis</taxon>
        <taxon>Chytridiomycota</taxon>
        <taxon>Chytridiomycota incertae sedis</taxon>
        <taxon>Chytridiomycetes</taxon>
        <taxon>Rhizophydiales</taxon>
        <taxon>Rhizophydiales incertae sedis</taxon>
        <taxon>Batrachochytrium</taxon>
    </lineage>
</organism>
<reference evidence="1 2" key="1">
    <citation type="submission" date="2009-12" db="EMBL/GenBank/DDBJ databases">
        <title>The draft genome of Batrachochytrium dendrobatidis.</title>
        <authorList>
            <consortium name="US DOE Joint Genome Institute (JGI-PGF)"/>
            <person name="Kuo A."/>
            <person name="Salamov A."/>
            <person name="Schmutz J."/>
            <person name="Lucas S."/>
            <person name="Pitluck S."/>
            <person name="Rosenblum E."/>
            <person name="Stajich J."/>
            <person name="Eisen M."/>
            <person name="Grigoriev I.V."/>
        </authorList>
    </citation>
    <scope>NUCLEOTIDE SEQUENCE [LARGE SCALE GENOMIC DNA]</scope>
    <source>
        <strain evidence="2">JAM81 / FGSC 10211</strain>
    </source>
</reference>
<name>F4NXY8_BATDJ</name>
<proteinExistence type="predicted"/>